<dbReference type="InterPro" id="IPR051906">
    <property type="entry name" value="TolC-like"/>
</dbReference>
<evidence type="ECO:0000313" key="9">
    <source>
        <dbReference type="EMBL" id="SMG17532.1"/>
    </source>
</evidence>
<dbReference type="EMBL" id="FXBB01000004">
    <property type="protein sequence ID" value="SMG17532.1"/>
    <property type="molecule type" value="Genomic_DNA"/>
</dbReference>
<dbReference type="OrthoDB" id="2210at2"/>
<evidence type="ECO:0000256" key="8">
    <source>
        <dbReference type="SAM" id="SignalP"/>
    </source>
</evidence>
<organism evidence="9 10">
    <name type="scientific">Dethiosulfovibrio salsuginis</name>
    <dbReference type="NCBI Taxonomy" id="561720"/>
    <lineage>
        <taxon>Bacteria</taxon>
        <taxon>Thermotogati</taxon>
        <taxon>Synergistota</taxon>
        <taxon>Synergistia</taxon>
        <taxon>Synergistales</taxon>
        <taxon>Dethiosulfovibrionaceae</taxon>
        <taxon>Dethiosulfovibrio</taxon>
    </lineage>
</organism>
<keyword evidence="3" id="KW-0813">Transport</keyword>
<dbReference type="GO" id="GO:0009279">
    <property type="term" value="C:cell outer membrane"/>
    <property type="evidence" value="ECO:0007669"/>
    <property type="project" value="UniProtKB-SubCell"/>
</dbReference>
<comment type="similarity">
    <text evidence="2">Belongs to the outer membrane factor (OMF) (TC 1.B.17) family.</text>
</comment>
<keyword evidence="6" id="KW-0472">Membrane</keyword>
<dbReference type="PANTHER" id="PTHR30026:SF20">
    <property type="entry name" value="OUTER MEMBRANE PROTEIN TOLC"/>
    <property type="match status" value="1"/>
</dbReference>
<dbReference type="STRING" id="561720.SAMN06275492_10469"/>
<feature type="chain" id="PRO_5012349491" evidence="8">
    <location>
        <begin position="25"/>
        <end position="433"/>
    </location>
</feature>
<dbReference type="GO" id="GO:0015562">
    <property type="term" value="F:efflux transmembrane transporter activity"/>
    <property type="evidence" value="ECO:0007669"/>
    <property type="project" value="InterPro"/>
</dbReference>
<evidence type="ECO:0000256" key="6">
    <source>
        <dbReference type="ARBA" id="ARBA00023136"/>
    </source>
</evidence>
<dbReference type="Pfam" id="PF02321">
    <property type="entry name" value="OEP"/>
    <property type="match status" value="2"/>
</dbReference>
<keyword evidence="7" id="KW-0998">Cell outer membrane</keyword>
<gene>
    <name evidence="9" type="ORF">SAMN06275492_10469</name>
</gene>
<keyword evidence="10" id="KW-1185">Reference proteome</keyword>
<dbReference type="GO" id="GO:1990281">
    <property type="term" value="C:efflux pump complex"/>
    <property type="evidence" value="ECO:0007669"/>
    <property type="project" value="TreeGrafter"/>
</dbReference>
<dbReference type="AlphaFoldDB" id="A0A1X7IQX6"/>
<proteinExistence type="inferred from homology"/>
<keyword evidence="8" id="KW-0732">Signal</keyword>
<evidence type="ECO:0000256" key="4">
    <source>
        <dbReference type="ARBA" id="ARBA00022452"/>
    </source>
</evidence>
<evidence type="ECO:0000256" key="1">
    <source>
        <dbReference type="ARBA" id="ARBA00004442"/>
    </source>
</evidence>
<dbReference type="SUPFAM" id="SSF56954">
    <property type="entry name" value="Outer membrane efflux proteins (OEP)"/>
    <property type="match status" value="1"/>
</dbReference>
<evidence type="ECO:0000256" key="7">
    <source>
        <dbReference type="ARBA" id="ARBA00023237"/>
    </source>
</evidence>
<name>A0A1X7IQX6_9BACT</name>
<sequence>MNSKKATCLLATVVTLLWAMPALAVDLTLQEAVQTALDKDIDVLKALEDTKKSDAAKIVAESALLPSLNLGFNYTRKDGNYALAGQRDAYGASLTVTQPLYTGGKATALLRQSQAYEVSVVQSVENQKEAVALVVIRQFSNILHLRENVAAARDSLSFAENHLKEVVKKEALGVANRFEVTRAEQQMSSYRTQLIAAENGLESAKIALLTTLRLDPHSEIEFQGELKYTMYSGDRQDSLARAMNNRNDLRAAIASLSVQKDEIQVAASGLRPKVDLKASYTWDDPKAANGDEDDDWKIALEVDIPLLDRNETKGKIIQQKAIYRQQELELERLKEAIVSDVAQAWLDLETAEETVNSTSLDLQLASESLRLSQVGYREGVSSQIDVLDAQASYTKARQEHAAALSDYAVKVATLKRIEGELVPFIMTFGGDIS</sequence>
<dbReference type="GO" id="GO:0015288">
    <property type="term" value="F:porin activity"/>
    <property type="evidence" value="ECO:0007669"/>
    <property type="project" value="TreeGrafter"/>
</dbReference>
<dbReference type="RefSeq" id="WP_085543887.1">
    <property type="nucleotide sequence ID" value="NZ_FXBB01000004.1"/>
</dbReference>
<protein>
    <submittedName>
        <fullName evidence="9">Outer membrane protein TolC</fullName>
    </submittedName>
</protein>
<feature type="signal peptide" evidence="8">
    <location>
        <begin position="1"/>
        <end position="24"/>
    </location>
</feature>
<accession>A0A1X7IQX6</accession>
<dbReference type="PANTHER" id="PTHR30026">
    <property type="entry name" value="OUTER MEMBRANE PROTEIN TOLC"/>
    <property type="match status" value="1"/>
</dbReference>
<evidence type="ECO:0000256" key="2">
    <source>
        <dbReference type="ARBA" id="ARBA00007613"/>
    </source>
</evidence>
<evidence type="ECO:0000313" key="10">
    <source>
        <dbReference type="Proteomes" id="UP000193355"/>
    </source>
</evidence>
<reference evidence="10" key="1">
    <citation type="submission" date="2017-04" db="EMBL/GenBank/DDBJ databases">
        <authorList>
            <person name="Varghese N."/>
            <person name="Submissions S."/>
        </authorList>
    </citation>
    <scope>NUCLEOTIDE SEQUENCE [LARGE SCALE GENOMIC DNA]</scope>
    <source>
        <strain evidence="10">USBA 82</strain>
    </source>
</reference>
<evidence type="ECO:0000256" key="5">
    <source>
        <dbReference type="ARBA" id="ARBA00022692"/>
    </source>
</evidence>
<dbReference type="Proteomes" id="UP000193355">
    <property type="component" value="Unassembled WGS sequence"/>
</dbReference>
<dbReference type="Gene3D" id="1.20.1600.10">
    <property type="entry name" value="Outer membrane efflux proteins (OEP)"/>
    <property type="match status" value="1"/>
</dbReference>
<keyword evidence="4" id="KW-1134">Transmembrane beta strand</keyword>
<dbReference type="InterPro" id="IPR003423">
    <property type="entry name" value="OMP_efflux"/>
</dbReference>
<evidence type="ECO:0000256" key="3">
    <source>
        <dbReference type="ARBA" id="ARBA00022448"/>
    </source>
</evidence>
<comment type="subcellular location">
    <subcellularLocation>
        <location evidence="1">Cell outer membrane</location>
    </subcellularLocation>
</comment>
<keyword evidence="5" id="KW-0812">Transmembrane</keyword>